<dbReference type="SMART" id="SM00014">
    <property type="entry name" value="acidPPc"/>
    <property type="match status" value="1"/>
</dbReference>
<keyword evidence="1" id="KW-1133">Transmembrane helix</keyword>
<protein>
    <recommendedName>
        <fullName evidence="2">Phosphatidic acid phosphatase type 2/haloperoxidase domain-containing protein</fullName>
    </recommendedName>
</protein>
<feature type="transmembrane region" description="Helical" evidence="1">
    <location>
        <begin position="103"/>
        <end position="122"/>
    </location>
</feature>
<reference evidence="3 4" key="1">
    <citation type="journal article" date="2016" name="Nat. Commun.">
        <title>Thousands of microbial genomes shed light on interconnected biogeochemical processes in an aquifer system.</title>
        <authorList>
            <person name="Anantharaman K."/>
            <person name="Brown C.T."/>
            <person name="Hug L.A."/>
            <person name="Sharon I."/>
            <person name="Castelle C.J."/>
            <person name="Probst A.J."/>
            <person name="Thomas B.C."/>
            <person name="Singh A."/>
            <person name="Wilkins M.J."/>
            <person name="Karaoz U."/>
            <person name="Brodie E.L."/>
            <person name="Williams K.H."/>
            <person name="Hubbard S.S."/>
            <person name="Banfield J.F."/>
        </authorList>
    </citation>
    <scope>NUCLEOTIDE SEQUENCE [LARGE SCALE GENOMIC DNA]</scope>
</reference>
<dbReference type="Proteomes" id="UP000176867">
    <property type="component" value="Unassembled WGS sequence"/>
</dbReference>
<dbReference type="Gene3D" id="1.20.144.10">
    <property type="entry name" value="Phosphatidic acid phosphatase type 2/haloperoxidase"/>
    <property type="match status" value="2"/>
</dbReference>
<dbReference type="AlphaFoldDB" id="A0A1F6G4X1"/>
<proteinExistence type="predicted"/>
<comment type="caution">
    <text evidence="3">The sequence shown here is derived from an EMBL/GenBank/DDBJ whole genome shotgun (WGS) entry which is preliminary data.</text>
</comment>
<dbReference type="InterPro" id="IPR036938">
    <property type="entry name" value="PAP2/HPO_sf"/>
</dbReference>
<feature type="transmembrane region" description="Helical" evidence="1">
    <location>
        <begin position="129"/>
        <end position="153"/>
    </location>
</feature>
<gene>
    <name evidence="3" type="ORF">A2609_02660</name>
</gene>
<evidence type="ECO:0000313" key="3">
    <source>
        <dbReference type="EMBL" id="OGG93158.1"/>
    </source>
</evidence>
<dbReference type="CDD" id="cd03392">
    <property type="entry name" value="PAP2_like_2"/>
    <property type="match status" value="1"/>
</dbReference>
<feature type="transmembrane region" description="Helical" evidence="1">
    <location>
        <begin position="31"/>
        <end position="54"/>
    </location>
</feature>
<feature type="domain" description="Phosphatidic acid phosphatase type 2/haloperoxidase" evidence="2">
    <location>
        <begin position="60"/>
        <end position="174"/>
    </location>
</feature>
<dbReference type="SUPFAM" id="SSF48317">
    <property type="entry name" value="Acid phosphatase/Vanadium-dependent haloperoxidase"/>
    <property type="match status" value="1"/>
</dbReference>
<evidence type="ECO:0000259" key="2">
    <source>
        <dbReference type="SMART" id="SM00014"/>
    </source>
</evidence>
<dbReference type="PANTHER" id="PTHR14969:SF13">
    <property type="entry name" value="AT30094P"/>
    <property type="match status" value="1"/>
</dbReference>
<evidence type="ECO:0000313" key="4">
    <source>
        <dbReference type="Proteomes" id="UP000176867"/>
    </source>
</evidence>
<accession>A0A1F6G4X1</accession>
<dbReference type="STRING" id="1798533.A2609_02660"/>
<keyword evidence="1" id="KW-0472">Membrane</keyword>
<organism evidence="3 4">
    <name type="scientific">Candidatus Kaiserbacteria bacterium RIFOXYD1_FULL_47_14</name>
    <dbReference type="NCBI Taxonomy" id="1798533"/>
    <lineage>
        <taxon>Bacteria</taxon>
        <taxon>Candidatus Kaiseribacteriota</taxon>
    </lineage>
</organism>
<evidence type="ECO:0000256" key="1">
    <source>
        <dbReference type="SAM" id="Phobius"/>
    </source>
</evidence>
<sequence length="186" mass="20652">MLQSILSADVWFENMMLGIRTPFFLHLFNWITFWGSSTVIVTITGIVVLFLLFYKKRYQAYAVGLIATIIGAGITSNLLKMLVDRARPSGLIPVIFEEFSPSFPSGHATLGIALYGFLAYLLCKIYPKYTALIITITTLVILAIGFSRLYLGVHFPTDVLAGYLLGGLWLLIGIKIIARLQANDIV</sequence>
<feature type="transmembrane region" description="Helical" evidence="1">
    <location>
        <begin position="61"/>
        <end position="83"/>
    </location>
</feature>
<keyword evidence="1" id="KW-0812">Transmembrane</keyword>
<dbReference type="Pfam" id="PF01569">
    <property type="entry name" value="PAP2"/>
    <property type="match status" value="1"/>
</dbReference>
<feature type="transmembrane region" description="Helical" evidence="1">
    <location>
        <begin position="159"/>
        <end position="178"/>
    </location>
</feature>
<dbReference type="EMBL" id="MFMU01000013">
    <property type="protein sequence ID" value="OGG93158.1"/>
    <property type="molecule type" value="Genomic_DNA"/>
</dbReference>
<dbReference type="PANTHER" id="PTHR14969">
    <property type="entry name" value="SPHINGOSINE-1-PHOSPHATE PHOSPHOHYDROLASE"/>
    <property type="match status" value="1"/>
</dbReference>
<dbReference type="InterPro" id="IPR000326">
    <property type="entry name" value="PAP2/HPO"/>
</dbReference>
<name>A0A1F6G4X1_9BACT</name>